<name>A0A8H3MC78_9GLOM</name>
<organism evidence="2 3">
    <name type="scientific">Rhizophagus clarus</name>
    <dbReference type="NCBI Taxonomy" id="94130"/>
    <lineage>
        <taxon>Eukaryota</taxon>
        <taxon>Fungi</taxon>
        <taxon>Fungi incertae sedis</taxon>
        <taxon>Mucoromycota</taxon>
        <taxon>Glomeromycotina</taxon>
        <taxon>Glomeromycetes</taxon>
        <taxon>Glomerales</taxon>
        <taxon>Glomeraceae</taxon>
        <taxon>Rhizophagus</taxon>
    </lineage>
</organism>
<dbReference type="EMBL" id="BLAL01000304">
    <property type="protein sequence ID" value="GET02011.1"/>
    <property type="molecule type" value="Genomic_DNA"/>
</dbReference>
<evidence type="ECO:0000313" key="2">
    <source>
        <dbReference type="EMBL" id="GET02011.1"/>
    </source>
</evidence>
<evidence type="ECO:0000256" key="1">
    <source>
        <dbReference type="SAM" id="MobiDB-lite"/>
    </source>
</evidence>
<protein>
    <submittedName>
        <fullName evidence="2">Uncharacterized protein</fullName>
    </submittedName>
</protein>
<feature type="region of interest" description="Disordered" evidence="1">
    <location>
        <begin position="51"/>
        <end position="85"/>
    </location>
</feature>
<proteinExistence type="predicted"/>
<accession>A0A8H3MC78</accession>
<evidence type="ECO:0000313" key="3">
    <source>
        <dbReference type="Proteomes" id="UP000615446"/>
    </source>
</evidence>
<dbReference type="Proteomes" id="UP000615446">
    <property type="component" value="Unassembled WGS sequence"/>
</dbReference>
<reference evidence="2" key="1">
    <citation type="submission" date="2019-10" db="EMBL/GenBank/DDBJ databases">
        <title>Conservation and host-specific expression of non-tandemly repeated heterogenous ribosome RNA gene in arbuscular mycorrhizal fungi.</title>
        <authorList>
            <person name="Maeda T."/>
            <person name="Kobayashi Y."/>
            <person name="Nakagawa T."/>
            <person name="Ezawa T."/>
            <person name="Yamaguchi K."/>
            <person name="Bino T."/>
            <person name="Nishimoto Y."/>
            <person name="Shigenobu S."/>
            <person name="Kawaguchi M."/>
        </authorList>
    </citation>
    <scope>NUCLEOTIDE SEQUENCE</scope>
    <source>
        <strain evidence="2">HR1</strain>
    </source>
</reference>
<feature type="compositionally biased region" description="Basic and acidic residues" evidence="1">
    <location>
        <begin position="59"/>
        <end position="69"/>
    </location>
</feature>
<gene>
    <name evidence="2" type="ORF">RCL2_002839100</name>
</gene>
<dbReference type="AlphaFoldDB" id="A0A8H3MC78"/>
<comment type="caution">
    <text evidence="2">The sequence shown here is derived from an EMBL/GenBank/DDBJ whole genome shotgun (WGS) entry which is preliminary data.</text>
</comment>
<sequence>MQEKIPCPCYKLLSNDSRESRSRAAHLFYDILQTRFWEQEGWNAVAITQSRRYSRRNSRARENDNEHSHCSNNDNNFDHDDDFDHDDNDDNNVIIINSSSSNDSDCFTELNLGICNENY</sequence>